<organism evidence="1">
    <name type="scientific">Myoviridae sp. ct8mY9</name>
    <dbReference type="NCBI Taxonomy" id="2827664"/>
    <lineage>
        <taxon>Viruses</taxon>
        <taxon>Duplodnaviria</taxon>
        <taxon>Heunggongvirae</taxon>
        <taxon>Uroviricota</taxon>
        <taxon>Caudoviricetes</taxon>
    </lineage>
</organism>
<reference evidence="1" key="1">
    <citation type="journal article" date="2021" name="Proc. Natl. Acad. Sci. U.S.A.">
        <title>A Catalog of Tens of Thousands of Viruses from Human Metagenomes Reveals Hidden Associations with Chronic Diseases.</title>
        <authorList>
            <person name="Tisza M.J."/>
            <person name="Buck C.B."/>
        </authorList>
    </citation>
    <scope>NUCLEOTIDE SEQUENCE</scope>
    <source>
        <strain evidence="1">Ct8mY9</strain>
    </source>
</reference>
<proteinExistence type="predicted"/>
<dbReference type="EMBL" id="BK032581">
    <property type="protein sequence ID" value="DAF49406.1"/>
    <property type="molecule type" value="Genomic_DNA"/>
</dbReference>
<name>A0A8S5SEM9_9CAUD</name>
<sequence>MRIKIGESEGERLNMNNVKVINDKGFAQPTMLISVECYTQIIEQIGYLKGRNMELEKQLNKEQVLEIPIECDEVQYYDNKPHNMTKLTMKNFLEREIKRLEGLKKDSCREEMLRINGKIEGLEYAINKLFEL</sequence>
<evidence type="ECO:0000313" key="1">
    <source>
        <dbReference type="EMBL" id="DAF49406.1"/>
    </source>
</evidence>
<accession>A0A8S5SEM9</accession>
<protein>
    <submittedName>
        <fullName evidence="1">Uncharacterized protein</fullName>
    </submittedName>
</protein>